<dbReference type="Gene3D" id="3.40.390.10">
    <property type="entry name" value="Collagenase (Catalytic Domain)"/>
    <property type="match status" value="1"/>
</dbReference>
<dbReference type="PANTHER" id="PTHR11905">
    <property type="entry name" value="ADAM A DISINTEGRIN AND METALLOPROTEASE DOMAIN"/>
    <property type="match status" value="1"/>
</dbReference>
<protein>
    <recommendedName>
        <fullName evidence="6">Peptidase M12B domain-containing protein</fullName>
    </recommendedName>
</protein>
<sequence length="525" mass="59664">MWEKLLGKIYFPKKVSKFSYFLYASLLLLTCGATGLQKYQAVVYPQLLEERKHDGSKVLKLGEDITLNLKPSAFLPEDFFVRTYRKGVAQYRYFDVEALQQDLYHDEKALAAVILTEEDGALKVEGVVGPNLRIKHLEGEERAQDGHHAHLIETIENPGNVYGKTFDNELVKVASRSGFDPAAYNVTEIFPEVLVVCDSTFRGGFKTEKLMISYLLIVFGVVNVRYNTVTHPKVNITFRGIEVTEASAETYFVSVAAGEIDGYESLKKIKDHLEEKNDTYAPFDMVFFVTGQDMVVVQGQRKETALAGYAFVGSVCTSHRMQLGEDTPKSYRLIRIMAHELAHTLGCPHDGSSIDGIVKSFKPDATRCPWEDNYIMSYIEEDSRSMKFSSCCIYMIAQMTWSYEAVCLRQVNAQSRLKRKKSRVLLPGELLSKDRQCQLTFPELKTTYFMPEYGTGNCKAECFVSGKQFNAANDHWTMFLIDGSVCNDQGWRCINGDCIKVKGKFKTPKERIRPRRTTTLDYYSQ</sequence>
<keyword evidence="2" id="KW-0378">Hydrolase</keyword>
<dbReference type="EMBL" id="JO844174">
    <property type="protein sequence ID" value="AEO35791.1"/>
    <property type="molecule type" value="mRNA"/>
</dbReference>
<evidence type="ECO:0000256" key="4">
    <source>
        <dbReference type="ARBA" id="ARBA00023049"/>
    </source>
</evidence>
<feature type="binding site" evidence="5">
    <location>
        <position position="343"/>
    </location>
    <ligand>
        <name>Zn(2+)</name>
        <dbReference type="ChEBI" id="CHEBI:29105"/>
        <note>catalytic</note>
    </ligand>
</feature>
<feature type="binding site" evidence="5">
    <location>
        <position position="339"/>
    </location>
    <ligand>
        <name>Zn(2+)</name>
        <dbReference type="ChEBI" id="CHEBI:29105"/>
        <note>catalytic</note>
    </ligand>
</feature>
<feature type="active site" evidence="5">
    <location>
        <position position="340"/>
    </location>
</feature>
<dbReference type="GO" id="GO:0006509">
    <property type="term" value="P:membrane protein ectodomain proteolysis"/>
    <property type="evidence" value="ECO:0007669"/>
    <property type="project" value="TreeGrafter"/>
</dbReference>
<accession>G3MQM3</accession>
<proteinExistence type="evidence at transcript level"/>
<keyword evidence="4" id="KW-0482">Metalloprotease</keyword>
<dbReference type="AlphaFoldDB" id="G3MQM3"/>
<evidence type="ECO:0000256" key="2">
    <source>
        <dbReference type="ARBA" id="ARBA00022801"/>
    </source>
</evidence>
<keyword evidence="1" id="KW-0645">Protease</keyword>
<evidence type="ECO:0000259" key="6">
    <source>
        <dbReference type="PROSITE" id="PS50215"/>
    </source>
</evidence>
<dbReference type="InterPro" id="IPR024079">
    <property type="entry name" value="MetalloPept_cat_dom_sf"/>
</dbReference>
<organism evidence="7">
    <name type="scientific">Amblyomma maculatum</name>
    <name type="common">Gulf Coast tick</name>
    <dbReference type="NCBI Taxonomy" id="34609"/>
    <lineage>
        <taxon>Eukaryota</taxon>
        <taxon>Metazoa</taxon>
        <taxon>Ecdysozoa</taxon>
        <taxon>Arthropoda</taxon>
        <taxon>Chelicerata</taxon>
        <taxon>Arachnida</taxon>
        <taxon>Acari</taxon>
        <taxon>Parasitiformes</taxon>
        <taxon>Ixodida</taxon>
        <taxon>Ixodoidea</taxon>
        <taxon>Ixodidae</taxon>
        <taxon>Amblyomminae</taxon>
        <taxon>Amblyomma</taxon>
    </lineage>
</organism>
<dbReference type="Gene3D" id="3.40.1620.60">
    <property type="match status" value="1"/>
</dbReference>
<dbReference type="SUPFAM" id="SSF55486">
    <property type="entry name" value="Metalloproteases ('zincins'), catalytic domain"/>
    <property type="match status" value="1"/>
</dbReference>
<dbReference type="CDD" id="cd04272">
    <property type="entry name" value="ZnMc_salivary_gland_MPs"/>
    <property type="match status" value="1"/>
</dbReference>
<evidence type="ECO:0000256" key="5">
    <source>
        <dbReference type="PROSITE-ProRule" id="PRU00276"/>
    </source>
</evidence>
<dbReference type="GO" id="GO:0046872">
    <property type="term" value="F:metal ion binding"/>
    <property type="evidence" value="ECO:0007669"/>
    <property type="project" value="UniProtKB-KW"/>
</dbReference>
<name>G3MQM3_AMBMU</name>
<feature type="domain" description="Peptidase M12B" evidence="6">
    <location>
        <begin position="189"/>
        <end position="412"/>
    </location>
</feature>
<evidence type="ECO:0000313" key="7">
    <source>
        <dbReference type="EMBL" id="AEO35791.1"/>
    </source>
</evidence>
<feature type="binding site" evidence="5">
    <location>
        <position position="349"/>
    </location>
    <ligand>
        <name>Zn(2+)</name>
        <dbReference type="ChEBI" id="CHEBI:29105"/>
        <note>catalytic</note>
    </ligand>
</feature>
<reference evidence="7" key="1">
    <citation type="journal article" date="2011" name="PLoS ONE">
        <title>A deep insight into the sialotranscriptome of the gulf coast tick, Amblyomma maculatum.</title>
        <authorList>
            <person name="Karim S."/>
            <person name="Singh P."/>
            <person name="Ribeiro J.M."/>
        </authorList>
    </citation>
    <scope>NUCLEOTIDE SEQUENCE</scope>
    <source>
        <tissue evidence="7">Salivary gland</tissue>
    </source>
</reference>
<dbReference type="Pfam" id="PF13688">
    <property type="entry name" value="Reprolysin_5"/>
    <property type="match status" value="1"/>
</dbReference>
<dbReference type="PROSITE" id="PS50215">
    <property type="entry name" value="ADAM_MEPRO"/>
    <property type="match status" value="1"/>
</dbReference>
<comment type="caution">
    <text evidence="5">Lacks conserved residue(s) required for the propagation of feature annotation.</text>
</comment>
<dbReference type="PANTHER" id="PTHR11905:SF159">
    <property type="entry name" value="ADAM METALLOPROTEASE"/>
    <property type="match status" value="1"/>
</dbReference>
<keyword evidence="5" id="KW-0479">Metal-binding</keyword>
<dbReference type="InterPro" id="IPR001590">
    <property type="entry name" value="Peptidase_M12B"/>
</dbReference>
<evidence type="ECO:0000256" key="1">
    <source>
        <dbReference type="ARBA" id="ARBA00022670"/>
    </source>
</evidence>
<evidence type="ECO:0000256" key="3">
    <source>
        <dbReference type="ARBA" id="ARBA00022833"/>
    </source>
</evidence>
<keyword evidence="3 5" id="KW-0862">Zinc</keyword>
<dbReference type="GO" id="GO:0004222">
    <property type="term" value="F:metalloendopeptidase activity"/>
    <property type="evidence" value="ECO:0007669"/>
    <property type="project" value="InterPro"/>
</dbReference>
<dbReference type="InterPro" id="IPR034030">
    <property type="entry name" value="ZnMc_salivary_gland_MPs"/>
</dbReference>